<dbReference type="Pfam" id="PF14659">
    <property type="entry name" value="Phage_int_SAM_3"/>
    <property type="match status" value="1"/>
</dbReference>
<dbReference type="Gene3D" id="1.10.443.10">
    <property type="entry name" value="Intergrase catalytic core"/>
    <property type="match status" value="1"/>
</dbReference>
<protein>
    <submittedName>
        <fullName evidence="9">Site-specific recombinase XerD</fullName>
    </submittedName>
</protein>
<feature type="domain" description="Core-binding (CB)" evidence="8">
    <location>
        <begin position="55"/>
        <end position="138"/>
    </location>
</feature>
<keyword evidence="4 6" id="KW-0238">DNA-binding</keyword>
<evidence type="ECO:0000313" key="10">
    <source>
        <dbReference type="Proteomes" id="UP000199428"/>
    </source>
</evidence>
<dbReference type="PROSITE" id="PS51900">
    <property type="entry name" value="CB"/>
    <property type="match status" value="1"/>
</dbReference>
<sequence length="356" mass="41765">MPAYKEKDGTWSSSFHYTDWTGANKRKHKRKFKTKKQALDYEAEFKLAARADMSMKLKNFVTIYFSDKANELKARSKKNKEYMIQAYLIPFFGEKPMNEITAADIIAWQNEVQSSNNFSASYLRMLQNQLTALFTHAERIYGLKDNPCKRVKKMGNSDDRSLNFWTIEEYSKFIDTFEIGSMHHLMFEILFWTGIREGELLALTMNDIDLALQKLNINKTFYRLEGEDIITSPKTKNSIRTIDLPTFLVKEIQSYLEKLYRFPSDERLFAISDRALQMLMKRHIQKAGVKNIRVHDLRHSHCAYLIHQGVQPLIIKERLGHKDIKVTLNTYGHLYPNEQRKVASLLDNLQSERGNR</sequence>
<name>A0A1G5RQW8_PSEXY</name>
<dbReference type="Pfam" id="PF14657">
    <property type="entry name" value="Arm-DNA-bind_4"/>
    <property type="match status" value="1"/>
</dbReference>
<evidence type="ECO:0000256" key="3">
    <source>
        <dbReference type="ARBA" id="ARBA00022908"/>
    </source>
</evidence>
<dbReference type="InterPro" id="IPR013762">
    <property type="entry name" value="Integrase-like_cat_sf"/>
</dbReference>
<dbReference type="PANTHER" id="PTHR30349">
    <property type="entry name" value="PHAGE INTEGRASE-RELATED"/>
    <property type="match status" value="1"/>
</dbReference>
<dbReference type="InterPro" id="IPR002104">
    <property type="entry name" value="Integrase_catalytic"/>
</dbReference>
<dbReference type="GO" id="GO:0015074">
    <property type="term" value="P:DNA integration"/>
    <property type="evidence" value="ECO:0007669"/>
    <property type="project" value="UniProtKB-KW"/>
</dbReference>
<dbReference type="PROSITE" id="PS51898">
    <property type="entry name" value="TYR_RECOMBINASE"/>
    <property type="match status" value="1"/>
</dbReference>
<dbReference type="InterPro" id="IPR044068">
    <property type="entry name" value="CB"/>
</dbReference>
<dbReference type="PANTHER" id="PTHR30349:SF64">
    <property type="entry name" value="PROPHAGE INTEGRASE INTD-RELATED"/>
    <property type="match status" value="1"/>
</dbReference>
<evidence type="ECO:0000256" key="6">
    <source>
        <dbReference type="PROSITE-ProRule" id="PRU01248"/>
    </source>
</evidence>
<evidence type="ECO:0000259" key="8">
    <source>
        <dbReference type="PROSITE" id="PS51900"/>
    </source>
</evidence>
<accession>A0A1G5RQW8</accession>
<dbReference type="InterPro" id="IPR010998">
    <property type="entry name" value="Integrase_recombinase_N"/>
</dbReference>
<comment type="similarity">
    <text evidence="2">Belongs to the 'phage' integrase family.</text>
</comment>
<gene>
    <name evidence="9" type="ORF">SAMN02910350_00156</name>
</gene>
<dbReference type="RefSeq" id="WP_090160560.1">
    <property type="nucleotide sequence ID" value="NZ_FMWK01000001.1"/>
</dbReference>
<evidence type="ECO:0000259" key="7">
    <source>
        <dbReference type="PROSITE" id="PS51898"/>
    </source>
</evidence>
<dbReference type="CDD" id="cd01189">
    <property type="entry name" value="INT_ICEBs1_C_like"/>
    <property type="match status" value="1"/>
</dbReference>
<dbReference type="InterPro" id="IPR011010">
    <property type="entry name" value="DNA_brk_join_enz"/>
</dbReference>
<evidence type="ECO:0000256" key="2">
    <source>
        <dbReference type="ARBA" id="ARBA00008857"/>
    </source>
</evidence>
<reference evidence="9 10" key="1">
    <citation type="submission" date="2016-10" db="EMBL/GenBank/DDBJ databases">
        <authorList>
            <person name="de Groot N.N."/>
        </authorList>
    </citation>
    <scope>NUCLEOTIDE SEQUENCE [LARGE SCALE GENOMIC DNA]</scope>
    <source>
        <strain evidence="9 10">DSM 10317</strain>
    </source>
</reference>
<evidence type="ECO:0000313" key="9">
    <source>
        <dbReference type="EMBL" id="SCZ76250.1"/>
    </source>
</evidence>
<dbReference type="AlphaFoldDB" id="A0A1G5RQW8"/>
<dbReference type="EMBL" id="FMWK01000001">
    <property type="protein sequence ID" value="SCZ76250.1"/>
    <property type="molecule type" value="Genomic_DNA"/>
</dbReference>
<organism evidence="9 10">
    <name type="scientific">Pseudobutyrivibrio xylanivorans</name>
    <dbReference type="NCBI Taxonomy" id="185007"/>
    <lineage>
        <taxon>Bacteria</taxon>
        <taxon>Bacillati</taxon>
        <taxon>Bacillota</taxon>
        <taxon>Clostridia</taxon>
        <taxon>Lachnospirales</taxon>
        <taxon>Lachnospiraceae</taxon>
        <taxon>Pseudobutyrivibrio</taxon>
    </lineage>
</organism>
<dbReference type="GO" id="GO:0006310">
    <property type="term" value="P:DNA recombination"/>
    <property type="evidence" value="ECO:0007669"/>
    <property type="project" value="UniProtKB-KW"/>
</dbReference>
<comment type="function">
    <text evidence="1">Site-specific tyrosine recombinase, which acts by catalyzing the cutting and rejoining of the recombining DNA molecules.</text>
</comment>
<dbReference type="Gene3D" id="1.10.150.130">
    <property type="match status" value="1"/>
</dbReference>
<dbReference type="InterPro" id="IPR004107">
    <property type="entry name" value="Integrase_SAM-like_N"/>
</dbReference>
<evidence type="ECO:0000256" key="5">
    <source>
        <dbReference type="ARBA" id="ARBA00023172"/>
    </source>
</evidence>
<dbReference type="Pfam" id="PF00589">
    <property type="entry name" value="Phage_integrase"/>
    <property type="match status" value="1"/>
</dbReference>
<dbReference type="InterPro" id="IPR028259">
    <property type="entry name" value="AP2-like_int_N"/>
</dbReference>
<evidence type="ECO:0000256" key="1">
    <source>
        <dbReference type="ARBA" id="ARBA00003283"/>
    </source>
</evidence>
<dbReference type="SUPFAM" id="SSF56349">
    <property type="entry name" value="DNA breaking-rejoining enzymes"/>
    <property type="match status" value="1"/>
</dbReference>
<feature type="domain" description="Tyr recombinase" evidence="7">
    <location>
        <begin position="160"/>
        <end position="344"/>
    </location>
</feature>
<proteinExistence type="inferred from homology"/>
<evidence type="ECO:0000256" key="4">
    <source>
        <dbReference type="ARBA" id="ARBA00023125"/>
    </source>
</evidence>
<keyword evidence="5" id="KW-0233">DNA recombination</keyword>
<dbReference type="Proteomes" id="UP000199428">
    <property type="component" value="Unassembled WGS sequence"/>
</dbReference>
<keyword evidence="3" id="KW-0229">DNA integration</keyword>
<dbReference type="GO" id="GO:0003677">
    <property type="term" value="F:DNA binding"/>
    <property type="evidence" value="ECO:0007669"/>
    <property type="project" value="UniProtKB-UniRule"/>
</dbReference>
<dbReference type="InterPro" id="IPR050090">
    <property type="entry name" value="Tyrosine_recombinase_XerCD"/>
</dbReference>